<evidence type="ECO:0000313" key="2">
    <source>
        <dbReference type="EMBL" id="SFE35670.1"/>
    </source>
</evidence>
<name>A0A1I1ZYX9_9BACT</name>
<sequence>MDLSLPLRFLSLRQTLVRRTCGWVVGLASTLVVVFGVLRPRPACGCLTKPRVAATEGLRRPAAAEEFERRHAAARATARRCGRPA</sequence>
<dbReference type="AlphaFoldDB" id="A0A1I1ZYX9"/>
<protein>
    <submittedName>
        <fullName evidence="2">Uncharacterized protein</fullName>
    </submittedName>
</protein>
<organism evidence="2 3">
    <name type="scientific">Nannocystis exedens</name>
    <dbReference type="NCBI Taxonomy" id="54"/>
    <lineage>
        <taxon>Bacteria</taxon>
        <taxon>Pseudomonadati</taxon>
        <taxon>Myxococcota</taxon>
        <taxon>Polyangia</taxon>
        <taxon>Nannocystales</taxon>
        <taxon>Nannocystaceae</taxon>
        <taxon>Nannocystis</taxon>
    </lineage>
</organism>
<evidence type="ECO:0000256" key="1">
    <source>
        <dbReference type="SAM" id="Phobius"/>
    </source>
</evidence>
<feature type="transmembrane region" description="Helical" evidence="1">
    <location>
        <begin position="21"/>
        <end position="38"/>
    </location>
</feature>
<gene>
    <name evidence="2" type="ORF">SAMN02745121_03987</name>
</gene>
<keyword evidence="3" id="KW-1185">Reference proteome</keyword>
<keyword evidence="1" id="KW-1133">Transmembrane helix</keyword>
<evidence type="ECO:0000313" key="3">
    <source>
        <dbReference type="Proteomes" id="UP000199400"/>
    </source>
</evidence>
<dbReference type="Proteomes" id="UP000199400">
    <property type="component" value="Unassembled WGS sequence"/>
</dbReference>
<accession>A0A1I1ZYX9</accession>
<keyword evidence="1" id="KW-0472">Membrane</keyword>
<reference evidence="3" key="1">
    <citation type="submission" date="2016-10" db="EMBL/GenBank/DDBJ databases">
        <authorList>
            <person name="Varghese N."/>
            <person name="Submissions S."/>
        </authorList>
    </citation>
    <scope>NUCLEOTIDE SEQUENCE [LARGE SCALE GENOMIC DNA]</scope>
    <source>
        <strain evidence="3">ATCC 25963</strain>
    </source>
</reference>
<dbReference type="RefSeq" id="WP_096332949.1">
    <property type="nucleotide sequence ID" value="NZ_FOMX01000012.1"/>
</dbReference>
<dbReference type="STRING" id="54.SAMN02745121_03987"/>
<proteinExistence type="predicted"/>
<dbReference type="EMBL" id="FOMX01000012">
    <property type="protein sequence ID" value="SFE35670.1"/>
    <property type="molecule type" value="Genomic_DNA"/>
</dbReference>
<keyword evidence="1" id="KW-0812">Transmembrane</keyword>